<accession>A0A2G5D442</accession>
<dbReference type="Proteomes" id="UP000230069">
    <property type="component" value="Unassembled WGS sequence"/>
</dbReference>
<name>A0A2G5D442_AQUCA</name>
<evidence type="ECO:0000256" key="1">
    <source>
        <dbReference type="ARBA" id="ARBA00009755"/>
    </source>
</evidence>
<dbReference type="GO" id="GO:0005811">
    <property type="term" value="C:lipid droplet"/>
    <property type="evidence" value="ECO:0007669"/>
    <property type="project" value="InterPro"/>
</dbReference>
<dbReference type="AlphaFoldDB" id="A0A2G5D442"/>
<evidence type="ECO:0000313" key="6">
    <source>
        <dbReference type="EMBL" id="PIA38289.1"/>
    </source>
</evidence>
<feature type="domain" description="Squalene cyclase C-terminal" evidence="4">
    <location>
        <begin position="417"/>
        <end position="750"/>
    </location>
</feature>
<dbReference type="PANTHER" id="PTHR11764:SF55">
    <property type="entry name" value="TERPENE CYCLASE_MUTASE FAMILY MEMBER"/>
    <property type="match status" value="1"/>
</dbReference>
<reference evidence="6 7" key="1">
    <citation type="submission" date="2017-09" db="EMBL/GenBank/DDBJ databases">
        <title>WGS assembly of Aquilegia coerulea Goldsmith.</title>
        <authorList>
            <person name="Hodges S."/>
            <person name="Kramer E."/>
            <person name="Nordborg M."/>
            <person name="Tomkins J."/>
            <person name="Borevitz J."/>
            <person name="Derieg N."/>
            <person name="Yan J."/>
            <person name="Mihaltcheva S."/>
            <person name="Hayes R.D."/>
            <person name="Rokhsar D."/>
        </authorList>
    </citation>
    <scope>NUCLEOTIDE SEQUENCE [LARGE SCALE GENOMIC DNA]</scope>
    <source>
        <strain evidence="7">cv. Goldsmith</strain>
    </source>
</reference>
<keyword evidence="3" id="KW-0413">Isomerase</keyword>
<dbReference type="Pfam" id="PF13249">
    <property type="entry name" value="SQHop_cyclase_N"/>
    <property type="match status" value="1"/>
</dbReference>
<keyword evidence="7" id="KW-1185">Reference proteome</keyword>
<evidence type="ECO:0000256" key="2">
    <source>
        <dbReference type="ARBA" id="ARBA00022737"/>
    </source>
</evidence>
<dbReference type="GO" id="GO:0042300">
    <property type="term" value="F:beta-amyrin synthase activity"/>
    <property type="evidence" value="ECO:0007669"/>
    <property type="project" value="TreeGrafter"/>
</dbReference>
<sequence length="762" mass="87465">MWKLKVAERGDNPYIFSTNNFIGRQFWEFDPNHGTPEERAEVDKARKTYHENRFQVKPCSDVLLQLQLTKENQLDSTSSIPSVKVRKDEDVTYEAAATTLKRGVRFCSAMQSSDGHWPAECSGGSFYLPFMVIALYITRSMNIVLTSAHREEMLRYIHNHQNQDGGWGFHIEGHSTMFGTVTNYVALRLLGQPSGGVIELVEKARKWIVDHGGATLTPSWGKFLLAVLGVYEWSGTNPVPPELWFCPSYFAMYPGNLWCFCRLTYLPMSYLYGKRFVGPITDLVLSLRHELYRIPYHEIDWNKARHSCSKEDLYYPRPFIQNFLWDSLYFIGEPLLKRWPFSYIREKSLQKAIKNIHYEDQNTRYMDMSCVEKVLNMLACWAEDPDSDAFKYHLARVHDYLWIAEDGMKVQSLGSQNWDTSFALQAIIASNLIDEYGFTLKRGKEFLKNAQVRENPQGDFRSMYRSISKGAWTFSDRDTAWQVSDCTAEGLKVMLLLSQKTPDVFPVEPEILYDAVNILLSLQTKKGGFTAWEPKGAESWLEVFNPSEVFANIMVEYEYVECTSAAIQALVLFKKLYPKHRTHEIELSIEKAIDFIEEIQRPDGSWYGNWGICFTYGTWFGVKALVSGGKTYENCISIRNACHFLLSTQQDSGGWGESYVSCPNQEYTHLEGNRSTLVQTAWAMMALISAGQGERNPAPLHQAARLLINSQMDNGSFPQQDITGVSLKNLMLHYAAYRYIFPVWALGEYCNCVKVAYNKTIK</sequence>
<dbReference type="InterPro" id="IPR002365">
    <property type="entry name" value="Terpene_synthase_CS"/>
</dbReference>
<dbReference type="GO" id="GO:0016104">
    <property type="term" value="P:triterpenoid biosynthetic process"/>
    <property type="evidence" value="ECO:0007669"/>
    <property type="project" value="InterPro"/>
</dbReference>
<evidence type="ECO:0000256" key="3">
    <source>
        <dbReference type="RuleBase" id="RU362003"/>
    </source>
</evidence>
<dbReference type="InterPro" id="IPR032697">
    <property type="entry name" value="SQ_cyclase_N"/>
</dbReference>
<protein>
    <recommendedName>
        <fullName evidence="3">Terpene cyclase/mutase family member</fullName>
        <ecNumber evidence="3">5.4.99.-</ecNumber>
    </recommendedName>
</protein>
<dbReference type="FunFam" id="1.50.10.20:FF:000011">
    <property type="entry name" value="Terpene cyclase/mutase family member"/>
    <property type="match status" value="1"/>
</dbReference>
<dbReference type="Gene3D" id="1.50.10.20">
    <property type="match status" value="2"/>
</dbReference>
<dbReference type="PANTHER" id="PTHR11764">
    <property type="entry name" value="TERPENE CYCLASE/MUTASE FAMILY MEMBER"/>
    <property type="match status" value="1"/>
</dbReference>
<dbReference type="OrthoDB" id="21502at2759"/>
<dbReference type="Pfam" id="PF13243">
    <property type="entry name" value="SQHop_cyclase_C"/>
    <property type="match status" value="1"/>
</dbReference>
<evidence type="ECO:0000259" key="5">
    <source>
        <dbReference type="Pfam" id="PF13249"/>
    </source>
</evidence>
<feature type="domain" description="Squalene cyclase N-terminal" evidence="5">
    <location>
        <begin position="104"/>
        <end position="404"/>
    </location>
</feature>
<gene>
    <name evidence="6" type="ORF">AQUCO_02800160v1</name>
</gene>
<dbReference type="InterPro" id="IPR018333">
    <property type="entry name" value="Squalene_cyclase"/>
</dbReference>
<organism evidence="6 7">
    <name type="scientific">Aquilegia coerulea</name>
    <name type="common">Rocky mountain columbine</name>
    <dbReference type="NCBI Taxonomy" id="218851"/>
    <lineage>
        <taxon>Eukaryota</taxon>
        <taxon>Viridiplantae</taxon>
        <taxon>Streptophyta</taxon>
        <taxon>Embryophyta</taxon>
        <taxon>Tracheophyta</taxon>
        <taxon>Spermatophyta</taxon>
        <taxon>Magnoliopsida</taxon>
        <taxon>Ranunculales</taxon>
        <taxon>Ranunculaceae</taxon>
        <taxon>Thalictroideae</taxon>
        <taxon>Aquilegia</taxon>
    </lineage>
</organism>
<dbReference type="STRING" id="218851.A0A2G5D442"/>
<keyword evidence="2" id="KW-0677">Repeat</keyword>
<evidence type="ECO:0000313" key="7">
    <source>
        <dbReference type="Proteomes" id="UP000230069"/>
    </source>
</evidence>
<dbReference type="PROSITE" id="PS01074">
    <property type="entry name" value="TERPENE_SYNTHASES"/>
    <property type="match status" value="1"/>
</dbReference>
<dbReference type="CDD" id="cd02892">
    <property type="entry name" value="SQCY_1"/>
    <property type="match status" value="1"/>
</dbReference>
<dbReference type="EC" id="5.4.99.-" evidence="3"/>
<dbReference type="NCBIfam" id="TIGR01787">
    <property type="entry name" value="squalene_cyclas"/>
    <property type="match status" value="1"/>
</dbReference>
<dbReference type="InterPro" id="IPR008930">
    <property type="entry name" value="Terpenoid_cyclase/PrenylTrfase"/>
</dbReference>
<dbReference type="InterPro" id="IPR032696">
    <property type="entry name" value="SQ_cyclase_C"/>
</dbReference>
<dbReference type="EMBL" id="KZ305045">
    <property type="protein sequence ID" value="PIA38289.1"/>
    <property type="molecule type" value="Genomic_DNA"/>
</dbReference>
<dbReference type="InParanoid" id="A0A2G5D442"/>
<dbReference type="SUPFAM" id="SSF48239">
    <property type="entry name" value="Terpenoid cyclases/Protein prenyltransferases"/>
    <property type="match status" value="2"/>
</dbReference>
<evidence type="ECO:0000259" key="4">
    <source>
        <dbReference type="Pfam" id="PF13243"/>
    </source>
</evidence>
<dbReference type="SFLD" id="SFLDG01016">
    <property type="entry name" value="Prenyltransferase_Like_2"/>
    <property type="match status" value="1"/>
</dbReference>
<comment type="similarity">
    <text evidence="1 3">Belongs to the terpene cyclase/mutase family.</text>
</comment>
<proteinExistence type="inferred from homology"/>